<protein>
    <submittedName>
        <fullName evidence="2">Uncharacterized protein</fullName>
    </submittedName>
</protein>
<keyword evidence="3" id="KW-1185">Reference proteome</keyword>
<name>A0ABQ8W6U4_PENCH</name>
<feature type="region of interest" description="Disordered" evidence="1">
    <location>
        <begin position="1"/>
        <end position="37"/>
    </location>
</feature>
<feature type="compositionally biased region" description="Polar residues" evidence="1">
    <location>
        <begin position="1"/>
        <end position="11"/>
    </location>
</feature>
<organism evidence="2 3">
    <name type="scientific">Penicillium chrysogenum</name>
    <name type="common">Penicillium notatum</name>
    <dbReference type="NCBI Taxonomy" id="5076"/>
    <lineage>
        <taxon>Eukaryota</taxon>
        <taxon>Fungi</taxon>
        <taxon>Dikarya</taxon>
        <taxon>Ascomycota</taxon>
        <taxon>Pezizomycotina</taxon>
        <taxon>Eurotiomycetes</taxon>
        <taxon>Eurotiomycetidae</taxon>
        <taxon>Eurotiales</taxon>
        <taxon>Aspergillaceae</taxon>
        <taxon>Penicillium</taxon>
        <taxon>Penicillium chrysogenum species complex</taxon>
    </lineage>
</organism>
<gene>
    <name evidence="2" type="ORF">N7505_011462</name>
</gene>
<evidence type="ECO:0000313" key="2">
    <source>
        <dbReference type="EMBL" id="KAJ5256311.1"/>
    </source>
</evidence>
<proteinExistence type="predicted"/>
<evidence type="ECO:0000256" key="1">
    <source>
        <dbReference type="SAM" id="MobiDB-lite"/>
    </source>
</evidence>
<dbReference type="EMBL" id="JAPVEB010000010">
    <property type="protein sequence ID" value="KAJ5256311.1"/>
    <property type="molecule type" value="Genomic_DNA"/>
</dbReference>
<accession>A0ABQ8W6U4</accession>
<reference evidence="2 3" key="1">
    <citation type="journal article" date="2023" name="IMA Fungus">
        <title>Comparative genomic study of the Penicillium genus elucidates a diverse pangenome and 15 lateral gene transfer events.</title>
        <authorList>
            <person name="Petersen C."/>
            <person name="Sorensen T."/>
            <person name="Nielsen M.R."/>
            <person name="Sondergaard T.E."/>
            <person name="Sorensen J.L."/>
            <person name="Fitzpatrick D.A."/>
            <person name="Frisvad J.C."/>
            <person name="Nielsen K.L."/>
        </authorList>
    </citation>
    <scope>NUCLEOTIDE SEQUENCE [LARGE SCALE GENOMIC DNA]</scope>
    <source>
        <strain evidence="2 3">IBT 3361</strain>
    </source>
</reference>
<evidence type="ECO:0000313" key="3">
    <source>
        <dbReference type="Proteomes" id="UP001220256"/>
    </source>
</evidence>
<dbReference type="Proteomes" id="UP001220256">
    <property type="component" value="Unassembled WGS sequence"/>
</dbReference>
<sequence>MPVSPDVQSTEIAGVGDDGDRMISENEGDDEDGMISESEIQLQQELSYYPASYTERSDGINPANIISGSRSRKPRFDPDYASYLILDEDEPPAIMHAFGEGMNERYTKQKQKLMKLHRDQLPPEPQNWHKVKKHKYAKEFADVARFEIETLRRKETFS</sequence>
<comment type="caution">
    <text evidence="2">The sequence shown here is derived from an EMBL/GenBank/DDBJ whole genome shotgun (WGS) entry which is preliminary data.</text>
</comment>